<dbReference type="NCBIfam" id="TIGR01509">
    <property type="entry name" value="HAD-SF-IA-v3"/>
    <property type="match status" value="1"/>
</dbReference>
<evidence type="ECO:0000313" key="2">
    <source>
        <dbReference type="EMBL" id="GIP53375.1"/>
    </source>
</evidence>
<dbReference type="InterPro" id="IPR006439">
    <property type="entry name" value="HAD-SF_hydro_IA"/>
</dbReference>
<dbReference type="PANTHER" id="PTHR43316:SF3">
    <property type="entry name" value="HALOACID DEHALOGENASE, TYPE II (AFU_ORTHOLOGUE AFUA_2G07750)-RELATED"/>
    <property type="match status" value="1"/>
</dbReference>
<dbReference type="PANTHER" id="PTHR43316">
    <property type="entry name" value="HYDROLASE, HALOACID DELAHOGENASE-RELATED"/>
    <property type="match status" value="1"/>
</dbReference>
<dbReference type="Gene3D" id="1.10.150.240">
    <property type="entry name" value="Putative phosphatase, domain 2"/>
    <property type="match status" value="1"/>
</dbReference>
<protein>
    <recommendedName>
        <fullName evidence="4">Haloacid dehalogenase</fullName>
    </recommendedName>
</protein>
<keyword evidence="3" id="KW-1185">Reference proteome</keyword>
<evidence type="ECO:0000256" key="1">
    <source>
        <dbReference type="ARBA" id="ARBA00022801"/>
    </source>
</evidence>
<keyword evidence="1" id="KW-0378">Hydrolase</keyword>
<dbReference type="Proteomes" id="UP000679992">
    <property type="component" value="Unassembled WGS sequence"/>
</dbReference>
<dbReference type="InterPro" id="IPR051540">
    <property type="entry name" value="S-2-haloacid_dehalogenase"/>
</dbReference>
<dbReference type="InterPro" id="IPR023214">
    <property type="entry name" value="HAD_sf"/>
</dbReference>
<dbReference type="RefSeq" id="WP_213654945.1">
    <property type="nucleotide sequence ID" value="NZ_BOSL01000006.1"/>
</dbReference>
<dbReference type="NCBIfam" id="TIGR01549">
    <property type="entry name" value="HAD-SF-IA-v1"/>
    <property type="match status" value="1"/>
</dbReference>
<dbReference type="InterPro" id="IPR023198">
    <property type="entry name" value="PGP-like_dom2"/>
</dbReference>
<accession>A0ABQ4MBL4</accession>
<sequence>MAFKAVFLDFYGTLVHEDEEIIPLICDEIRASSSVSCENGHIGGYWWQRFSSIFRQSYGDSFLPQREIGIRSLTDTINNFQANGVAEQLIQKQFDHWIKPEIYEDTIPFLQFLQETPVYILSNIDTEDIKEAIAYHELRVTGVITSEDVRAYKPRPELFEEGLRRSGLSAKDVIHIGDSLSSDVEGAQNLGIATVWLNRLNKRIPENIKPDFICKDLNEVRNRVFKEFSPLH</sequence>
<comment type="caution">
    <text evidence="2">The sequence shown here is derived from an EMBL/GenBank/DDBJ whole genome shotgun (WGS) entry which is preliminary data.</text>
</comment>
<dbReference type="InterPro" id="IPR036412">
    <property type="entry name" value="HAD-like_sf"/>
</dbReference>
<dbReference type="SUPFAM" id="SSF56784">
    <property type="entry name" value="HAD-like"/>
    <property type="match status" value="1"/>
</dbReference>
<dbReference type="PRINTS" id="PR00413">
    <property type="entry name" value="HADHALOGNASE"/>
</dbReference>
<dbReference type="SFLD" id="SFLDS00003">
    <property type="entry name" value="Haloacid_Dehalogenase"/>
    <property type="match status" value="1"/>
</dbReference>
<dbReference type="Pfam" id="PF00702">
    <property type="entry name" value="Hydrolase"/>
    <property type="match status" value="1"/>
</dbReference>
<name>A0ABQ4MBL4_9BACL</name>
<gene>
    <name evidence="2" type="ORF">J42TS3_24100</name>
</gene>
<dbReference type="SFLD" id="SFLDG01129">
    <property type="entry name" value="C1.5:_HAD__Beta-PGM__Phosphata"/>
    <property type="match status" value="1"/>
</dbReference>
<reference evidence="2 3" key="1">
    <citation type="submission" date="2021-03" db="EMBL/GenBank/DDBJ databases">
        <title>Antimicrobial resistance genes in bacteria isolated from Japanese honey, and their potential for conferring macrolide and lincosamide resistance in the American foulbrood pathogen Paenibacillus larvae.</title>
        <authorList>
            <person name="Okamoto M."/>
            <person name="Kumagai M."/>
            <person name="Kanamori H."/>
            <person name="Takamatsu D."/>
        </authorList>
    </citation>
    <scope>NUCLEOTIDE SEQUENCE [LARGE SCALE GENOMIC DNA]</scope>
    <source>
        <strain evidence="2 3">J42TS3</strain>
    </source>
</reference>
<dbReference type="EMBL" id="BOSL01000006">
    <property type="protein sequence ID" value="GIP53375.1"/>
    <property type="molecule type" value="Genomic_DNA"/>
</dbReference>
<organism evidence="2 3">
    <name type="scientific">Paenibacillus vini</name>
    <dbReference type="NCBI Taxonomy" id="1476024"/>
    <lineage>
        <taxon>Bacteria</taxon>
        <taxon>Bacillati</taxon>
        <taxon>Bacillota</taxon>
        <taxon>Bacilli</taxon>
        <taxon>Bacillales</taxon>
        <taxon>Paenibacillaceae</taxon>
        <taxon>Paenibacillus</taxon>
    </lineage>
</organism>
<proteinExistence type="predicted"/>
<evidence type="ECO:0000313" key="3">
    <source>
        <dbReference type="Proteomes" id="UP000679992"/>
    </source>
</evidence>
<dbReference type="Gene3D" id="3.40.50.1000">
    <property type="entry name" value="HAD superfamily/HAD-like"/>
    <property type="match status" value="1"/>
</dbReference>
<evidence type="ECO:0008006" key="4">
    <source>
        <dbReference type="Google" id="ProtNLM"/>
    </source>
</evidence>